<dbReference type="EMBL" id="JAATEO010000018">
    <property type="protein sequence ID" value="NJP33749.1"/>
    <property type="molecule type" value="Genomic_DNA"/>
</dbReference>
<dbReference type="PANTHER" id="PTHR47691">
    <property type="entry name" value="REGULATOR-RELATED"/>
    <property type="match status" value="1"/>
</dbReference>
<feature type="region of interest" description="Disordered" evidence="1">
    <location>
        <begin position="812"/>
        <end position="842"/>
    </location>
</feature>
<dbReference type="Pfam" id="PF00931">
    <property type="entry name" value="NB-ARC"/>
    <property type="match status" value="1"/>
</dbReference>
<dbReference type="InterPro" id="IPR019734">
    <property type="entry name" value="TPR_rpt"/>
</dbReference>
<protein>
    <recommendedName>
        <fullName evidence="2">NB-ARC domain-containing protein</fullName>
    </recommendedName>
</protein>
<dbReference type="InterPro" id="IPR011990">
    <property type="entry name" value="TPR-like_helical_dom_sf"/>
</dbReference>
<dbReference type="SMART" id="SM00028">
    <property type="entry name" value="TPR"/>
    <property type="match status" value="3"/>
</dbReference>
<dbReference type="InterPro" id="IPR027417">
    <property type="entry name" value="P-loop_NTPase"/>
</dbReference>
<gene>
    <name evidence="3" type="ORF">HCJ94_17620</name>
</gene>
<dbReference type="InterPro" id="IPR002182">
    <property type="entry name" value="NB-ARC"/>
</dbReference>
<reference evidence="3 4" key="1">
    <citation type="submission" date="2020-03" db="EMBL/GenBank/DDBJ databases">
        <title>WGS of actinomycetes isolated from Thailand.</title>
        <authorList>
            <person name="Thawai C."/>
        </authorList>
    </citation>
    <scope>NUCLEOTIDE SEQUENCE [LARGE SCALE GENOMIC DNA]</scope>
    <source>
        <strain evidence="3 4">HSS6-12</strain>
    </source>
</reference>
<dbReference type="Gene3D" id="1.25.40.10">
    <property type="entry name" value="Tetratricopeptide repeat domain"/>
    <property type="match status" value="1"/>
</dbReference>
<dbReference type="SUPFAM" id="SSF52540">
    <property type="entry name" value="P-loop containing nucleoside triphosphate hydrolases"/>
    <property type="match status" value="1"/>
</dbReference>
<comment type="caution">
    <text evidence="3">The sequence shown here is derived from an EMBL/GenBank/DDBJ whole genome shotgun (WGS) entry which is preliminary data.</text>
</comment>
<evidence type="ECO:0000313" key="3">
    <source>
        <dbReference type="EMBL" id="NJP33749.1"/>
    </source>
</evidence>
<dbReference type="SUPFAM" id="SSF48452">
    <property type="entry name" value="TPR-like"/>
    <property type="match status" value="1"/>
</dbReference>
<dbReference type="RefSeq" id="WP_168002118.1">
    <property type="nucleotide sequence ID" value="NZ_JAATEO010000018.1"/>
</dbReference>
<dbReference type="Gene3D" id="3.40.50.300">
    <property type="entry name" value="P-loop containing nucleotide triphosphate hydrolases"/>
    <property type="match status" value="1"/>
</dbReference>
<keyword evidence="4" id="KW-1185">Reference proteome</keyword>
<sequence length="842" mass="90760">MSQLGERQPSDLELAEELRLVRQAGLVNLRGMELAGLRHCAARCGFGEDARSSAPVVALLTAVLAEIEEGRLGTAARYTFGLVPGTRDWPGQDRRRRAAEAYGVTVDRFRKSYEQMIVNHVAELILDRINQADAGPAAVRSAPMRNQPRVSHPPAILGLPPEIAHFEGRSAELADIVAALSVAPSADSVPAVCALHGMAGVGKTALAVRAARLIADRYPDGCLFLDLHGFTPGTDPLDVGEVLDRLLRRLGVPGDQIPRSTDDRVALYRDQMAVRRLLLIFDNARDAAQVRPLIPANARCAMLVTSRHRLVALDEARLVRLDVLGQVDARRLFRAVIGRAPDPDEAFDSIADACGGLPLALRILAARWRADDALSPDELAARLVTRPAGVDEFDDGERSVAAALTLSQAALADDDRGLFTVLGVDPQAEIDAYAVAAMVGRPLTETRAALDRLSVRHLLSRVGRDHYRMHDLVVAYCARSAAREIAAPQRDILVRRLLDYHLAAADSADRTITPHRHREPLDVAHPPAELPDVSAYGTALTWLSEVESRLVRLCEVSFAAGLDVTCWQLAYTLRGYFFITKRWAPWESTHRTALDAARRAGDLRAAAMIVNNLGLAELEQGNIEAAASHYEEALTLFRTVGDEHGVHTALANRAWLSFYEGDYAEFLSASLSALAFYCAVGADRNAAITERGVALARVRLGESAEAIAHLTAARATFARLGLRLDEVMTLNCLGEAFQAAGRLADARDALLQAIDLATPAGTEYERGQAHQRLGDLTALTGDAGGASRHWSTALEIFEALDAPQAAQLRERLADAGRVRGGPSTGASTTPDEPGRAGSAPVA</sequence>
<evidence type="ECO:0000256" key="1">
    <source>
        <dbReference type="SAM" id="MobiDB-lite"/>
    </source>
</evidence>
<proteinExistence type="predicted"/>
<name>A0ABX0Z9U2_9ACTN</name>
<feature type="domain" description="NB-ARC" evidence="2">
    <location>
        <begin position="191"/>
        <end position="338"/>
    </location>
</feature>
<accession>A0ABX0Z9U2</accession>
<dbReference type="PANTHER" id="PTHR47691:SF3">
    <property type="entry name" value="HTH-TYPE TRANSCRIPTIONAL REGULATOR RV0890C-RELATED"/>
    <property type="match status" value="1"/>
</dbReference>
<dbReference type="Proteomes" id="UP000783871">
    <property type="component" value="Unassembled WGS sequence"/>
</dbReference>
<organism evidence="3 4">
    <name type="scientific">Micromonospora thermarum</name>
    <dbReference type="NCBI Taxonomy" id="2720024"/>
    <lineage>
        <taxon>Bacteria</taxon>
        <taxon>Bacillati</taxon>
        <taxon>Actinomycetota</taxon>
        <taxon>Actinomycetes</taxon>
        <taxon>Micromonosporales</taxon>
        <taxon>Micromonosporaceae</taxon>
        <taxon>Micromonospora</taxon>
    </lineage>
</organism>
<evidence type="ECO:0000259" key="2">
    <source>
        <dbReference type="Pfam" id="PF00931"/>
    </source>
</evidence>
<dbReference type="PRINTS" id="PR00364">
    <property type="entry name" value="DISEASERSIST"/>
</dbReference>
<evidence type="ECO:0000313" key="4">
    <source>
        <dbReference type="Proteomes" id="UP000783871"/>
    </source>
</evidence>